<dbReference type="Proteomes" id="UP001217918">
    <property type="component" value="Unassembled WGS sequence"/>
</dbReference>
<dbReference type="GO" id="GO:0005739">
    <property type="term" value="C:mitochondrion"/>
    <property type="evidence" value="ECO:0007669"/>
    <property type="project" value="TreeGrafter"/>
</dbReference>
<dbReference type="InterPro" id="IPR015904">
    <property type="entry name" value="Sulphide_quinone_reductase"/>
</dbReference>
<dbReference type="PANTHER" id="PTHR10632">
    <property type="entry name" value="SULFIDE:QUINONE OXIDOREDUCTASE"/>
    <property type="match status" value="1"/>
</dbReference>
<organism evidence="1 2">
    <name type="scientific">Phyllachora maydis</name>
    <dbReference type="NCBI Taxonomy" id="1825666"/>
    <lineage>
        <taxon>Eukaryota</taxon>
        <taxon>Fungi</taxon>
        <taxon>Dikarya</taxon>
        <taxon>Ascomycota</taxon>
        <taxon>Pezizomycotina</taxon>
        <taxon>Sordariomycetes</taxon>
        <taxon>Sordariomycetidae</taxon>
        <taxon>Phyllachorales</taxon>
        <taxon>Phyllachoraceae</taxon>
        <taxon>Phyllachora</taxon>
    </lineage>
</organism>
<dbReference type="PANTHER" id="PTHR10632:SF2">
    <property type="entry name" value="SULFIDE:QUINONE OXIDOREDUCTASE, MITOCHONDRIAL"/>
    <property type="match status" value="1"/>
</dbReference>
<comment type="caution">
    <text evidence="1">The sequence shown here is derived from an EMBL/GenBank/DDBJ whole genome shotgun (WGS) entry which is preliminary data.</text>
</comment>
<dbReference type="GO" id="GO:0070224">
    <property type="term" value="F:sulfide:quinone oxidoreductase activity"/>
    <property type="evidence" value="ECO:0007669"/>
    <property type="project" value="TreeGrafter"/>
</dbReference>
<dbReference type="AlphaFoldDB" id="A0AAD9HYK3"/>
<dbReference type="InterPro" id="IPR036188">
    <property type="entry name" value="FAD/NAD-bd_sf"/>
</dbReference>
<sequence>MVRWGQKQLTRAVLATRQRVDRRGSRRGSAAAMVNGRRNVHHQVVIVGGGTAGLTVAAQLMRERRLETDVGGVAGLQSGPSHVGQAAHGRFKYGDEPKETFAPYPLVGGDQARPSRLYYHLKKDVFPFVYWNSFVKGTWYGPRTVFKPRYETR</sequence>
<evidence type="ECO:0000313" key="1">
    <source>
        <dbReference type="EMBL" id="KAK2067299.1"/>
    </source>
</evidence>
<reference evidence="1" key="1">
    <citation type="journal article" date="2023" name="Mol. Plant Microbe Interact.">
        <title>Elucidating the Obligate Nature and Biological Capacity of an Invasive Fungal Corn Pathogen.</title>
        <authorList>
            <person name="MacCready J.S."/>
            <person name="Roggenkamp E.M."/>
            <person name="Gdanetz K."/>
            <person name="Chilvers M.I."/>
        </authorList>
    </citation>
    <scope>NUCLEOTIDE SEQUENCE</scope>
    <source>
        <strain evidence="1">PM02</strain>
    </source>
</reference>
<dbReference type="GO" id="GO:0070221">
    <property type="term" value="P:sulfide oxidation, using sulfide:quinone oxidoreductase"/>
    <property type="evidence" value="ECO:0007669"/>
    <property type="project" value="TreeGrafter"/>
</dbReference>
<keyword evidence="2" id="KW-1185">Reference proteome</keyword>
<evidence type="ECO:0000313" key="2">
    <source>
        <dbReference type="Proteomes" id="UP001217918"/>
    </source>
</evidence>
<dbReference type="SUPFAM" id="SSF51905">
    <property type="entry name" value="FAD/NAD(P)-binding domain"/>
    <property type="match status" value="1"/>
</dbReference>
<dbReference type="GO" id="GO:0071949">
    <property type="term" value="F:FAD binding"/>
    <property type="evidence" value="ECO:0007669"/>
    <property type="project" value="TreeGrafter"/>
</dbReference>
<name>A0AAD9HYK3_9PEZI</name>
<proteinExistence type="predicted"/>
<gene>
    <name evidence="1" type="ORF">P8C59_001053</name>
</gene>
<accession>A0AAD9HYK3</accession>
<dbReference type="EMBL" id="JAQQPM010000001">
    <property type="protein sequence ID" value="KAK2067299.1"/>
    <property type="molecule type" value="Genomic_DNA"/>
</dbReference>
<protein>
    <submittedName>
        <fullName evidence="1">Uncharacterized protein</fullName>
    </submittedName>
</protein>